<dbReference type="SUPFAM" id="SSF52768">
    <property type="entry name" value="Arginase/deacetylase"/>
    <property type="match status" value="1"/>
</dbReference>
<dbReference type="InterPro" id="IPR023696">
    <property type="entry name" value="Ureohydrolase_dom_sf"/>
</dbReference>
<comment type="similarity">
    <text evidence="1">Belongs to the arginase family.</text>
</comment>
<proteinExistence type="inferred from homology"/>
<dbReference type="GO" id="GO:0016813">
    <property type="term" value="F:hydrolase activity, acting on carbon-nitrogen (but not peptide) bonds, in linear amidines"/>
    <property type="evidence" value="ECO:0007669"/>
    <property type="project" value="UniProtKB-ARBA"/>
</dbReference>
<dbReference type="Proteomes" id="UP000183794">
    <property type="component" value="Unassembled WGS sequence"/>
</dbReference>
<dbReference type="PROSITE" id="PS51409">
    <property type="entry name" value="ARGINASE_2"/>
    <property type="match status" value="1"/>
</dbReference>
<reference evidence="2 4" key="1">
    <citation type="submission" date="2016-11" db="EMBL/GenBank/DDBJ databases">
        <authorList>
            <person name="Klemetsen T."/>
        </authorList>
    </citation>
    <scope>NUCLEOTIDE SEQUENCE [LARGE SCALE GENOMIC DNA]</scope>
    <source>
        <strain evidence="2">MT 2528</strain>
    </source>
</reference>
<dbReference type="InterPro" id="IPR006035">
    <property type="entry name" value="Ureohydrolase"/>
</dbReference>
<dbReference type="Proteomes" id="UP000182660">
    <property type="component" value="Unassembled WGS sequence"/>
</dbReference>
<dbReference type="GeneID" id="61294873"/>
<dbReference type="HOGENOM" id="CLU_039478_2_0_6"/>
<dbReference type="Gene3D" id="3.40.800.10">
    <property type="entry name" value="Ureohydrolase domain"/>
    <property type="match status" value="1"/>
</dbReference>
<evidence type="ECO:0000313" key="5">
    <source>
        <dbReference type="Proteomes" id="UP000183794"/>
    </source>
</evidence>
<dbReference type="STRING" id="80854.MVIS_1563"/>
<dbReference type="PATRIC" id="fig|80854.5.peg.1663"/>
<evidence type="ECO:0000313" key="2">
    <source>
        <dbReference type="EMBL" id="SGY86861.1"/>
    </source>
</evidence>
<dbReference type="EMBL" id="FPLD01000036">
    <property type="protein sequence ID" value="SGY90387.1"/>
    <property type="molecule type" value="Genomic_DNA"/>
</dbReference>
<protein>
    <submittedName>
        <fullName evidence="3">Hypothetical arginase family protein</fullName>
    </submittedName>
</protein>
<evidence type="ECO:0000256" key="1">
    <source>
        <dbReference type="PROSITE-ProRule" id="PRU00742"/>
    </source>
</evidence>
<gene>
    <name evidence="2" type="ORF">MT2528_1147</name>
    <name evidence="3" type="ORF">NVI5450_1117</name>
</gene>
<dbReference type="AlphaFoldDB" id="A0A090IFD9"/>
<evidence type="ECO:0000313" key="4">
    <source>
        <dbReference type="Proteomes" id="UP000182660"/>
    </source>
</evidence>
<sequence>MEVTSYQRLRHNLNLWFCSIKVLRPYRPQSTPGAVLLGIAADGRFPSNVVVSDKNGINVLSKPGGLESIARSVMYAAFTKTNIRVYNAGMLDDIDGFDDLDIEDIQLEQYLKVLLYLMAGHFPITVGSSDFISIASYQALSAHLYQQQYHQHNKWYGCEYDAGNNKIGIINFDPNFELRLTPSPKLDSGFNAVNQYCLETFKIFNYLGLGICKRTNSLDTFEYAKQLGCDWLIDKHMSAQHYDLIAEVLACFIEQVDHIHLSIDLAVIYHQALLTENDSRHASQIQGITIEVLRFALSIIARSGKLKILDIVTLNPDLEHNDKTTSYVSSIICTVLENLKVSS</sequence>
<dbReference type="EMBL" id="FPLJ01000031">
    <property type="protein sequence ID" value="SGY86861.1"/>
    <property type="molecule type" value="Genomic_DNA"/>
</dbReference>
<reference evidence="3 5" key="2">
    <citation type="submission" date="2016-11" db="EMBL/GenBank/DDBJ databases">
        <authorList>
            <person name="Jaros S."/>
            <person name="Januszkiewicz K."/>
            <person name="Wedrychowicz H."/>
        </authorList>
    </citation>
    <scope>NUCLEOTIDE SEQUENCE [LARGE SCALE GENOMIC DNA]</scope>
    <source>
        <strain evidence="3">NVI 5450</strain>
    </source>
</reference>
<evidence type="ECO:0000313" key="3">
    <source>
        <dbReference type="EMBL" id="SGY90387.1"/>
    </source>
</evidence>
<dbReference type="RefSeq" id="WP_244534143.1">
    <property type="nucleotide sequence ID" value="NZ_CAWQZC010000041.1"/>
</dbReference>
<dbReference type="GO" id="GO:0046872">
    <property type="term" value="F:metal ion binding"/>
    <property type="evidence" value="ECO:0007669"/>
    <property type="project" value="InterPro"/>
</dbReference>
<dbReference type="Pfam" id="PF00491">
    <property type="entry name" value="Arginase"/>
    <property type="match status" value="1"/>
</dbReference>
<name>A0A090IFD9_9GAMM</name>
<organism evidence="3 5">
    <name type="scientific">Moritella viscosa</name>
    <dbReference type="NCBI Taxonomy" id="80854"/>
    <lineage>
        <taxon>Bacteria</taxon>
        <taxon>Pseudomonadati</taxon>
        <taxon>Pseudomonadota</taxon>
        <taxon>Gammaproteobacteria</taxon>
        <taxon>Alteromonadales</taxon>
        <taxon>Moritellaceae</taxon>
        <taxon>Moritella</taxon>
    </lineage>
</organism>
<dbReference type="KEGG" id="mvs:MVIS_1563"/>
<keyword evidence="4" id="KW-1185">Reference proteome</keyword>
<accession>A0A090IFD9</accession>